<proteinExistence type="predicted"/>
<reference evidence="1" key="2">
    <citation type="submission" date="2020-05" db="UniProtKB">
        <authorList>
            <consortium name="EnsemblMetazoa"/>
        </authorList>
    </citation>
    <scope>IDENTIFICATION</scope>
    <source>
        <strain evidence="1">MINIMUS1</strain>
    </source>
</reference>
<accession>A0A182WPK9</accession>
<dbReference type="Proteomes" id="UP000075920">
    <property type="component" value="Unassembled WGS sequence"/>
</dbReference>
<organism evidence="1 2">
    <name type="scientific">Anopheles minimus</name>
    <dbReference type="NCBI Taxonomy" id="112268"/>
    <lineage>
        <taxon>Eukaryota</taxon>
        <taxon>Metazoa</taxon>
        <taxon>Ecdysozoa</taxon>
        <taxon>Arthropoda</taxon>
        <taxon>Hexapoda</taxon>
        <taxon>Insecta</taxon>
        <taxon>Pterygota</taxon>
        <taxon>Neoptera</taxon>
        <taxon>Endopterygota</taxon>
        <taxon>Diptera</taxon>
        <taxon>Nematocera</taxon>
        <taxon>Culicoidea</taxon>
        <taxon>Culicidae</taxon>
        <taxon>Anophelinae</taxon>
        <taxon>Anopheles</taxon>
    </lineage>
</organism>
<keyword evidence="2" id="KW-1185">Reference proteome</keyword>
<sequence>VESERRSKCPAVCRGPESNQFVVYPLQRHTSCGPSGHYLANNNSPVRSGSIPGAFWCSLSSVTSGRGFFFCKSVVGWQEKLHRFVPTL</sequence>
<name>A0A182WPK9_9DIPT</name>
<dbReference type="EnsemblMetazoa" id="AMIN014606-RA">
    <property type="protein sequence ID" value="AMIN014606-PA"/>
    <property type="gene ID" value="AMIN014606"/>
</dbReference>
<evidence type="ECO:0000313" key="1">
    <source>
        <dbReference type="EnsemblMetazoa" id="AMIN014606-PA"/>
    </source>
</evidence>
<dbReference type="AlphaFoldDB" id="A0A182WPK9"/>
<evidence type="ECO:0000313" key="2">
    <source>
        <dbReference type="Proteomes" id="UP000075920"/>
    </source>
</evidence>
<reference evidence="2" key="1">
    <citation type="submission" date="2013-03" db="EMBL/GenBank/DDBJ databases">
        <title>The Genome Sequence of Anopheles minimus MINIMUS1.</title>
        <authorList>
            <consortium name="The Broad Institute Genomics Platform"/>
            <person name="Neafsey D.E."/>
            <person name="Walton C."/>
            <person name="Walker B."/>
            <person name="Young S.K."/>
            <person name="Zeng Q."/>
            <person name="Gargeya S."/>
            <person name="Fitzgerald M."/>
            <person name="Haas B."/>
            <person name="Abouelleil A."/>
            <person name="Allen A.W."/>
            <person name="Alvarado L."/>
            <person name="Arachchi H.M."/>
            <person name="Berlin A.M."/>
            <person name="Chapman S.B."/>
            <person name="Gainer-Dewar J."/>
            <person name="Goldberg J."/>
            <person name="Griggs A."/>
            <person name="Gujja S."/>
            <person name="Hansen M."/>
            <person name="Howarth C."/>
            <person name="Imamovic A."/>
            <person name="Ireland A."/>
            <person name="Larimer J."/>
            <person name="McCowan C."/>
            <person name="Murphy C."/>
            <person name="Pearson M."/>
            <person name="Poon T.W."/>
            <person name="Priest M."/>
            <person name="Roberts A."/>
            <person name="Saif S."/>
            <person name="Shea T."/>
            <person name="Sisk P."/>
            <person name="Sykes S."/>
            <person name="Wortman J."/>
            <person name="Nusbaum C."/>
            <person name="Birren B."/>
        </authorList>
    </citation>
    <scope>NUCLEOTIDE SEQUENCE [LARGE SCALE GENOMIC DNA]</scope>
    <source>
        <strain evidence="2">MINIMUS1</strain>
    </source>
</reference>
<protein>
    <submittedName>
        <fullName evidence="1">Uncharacterized protein</fullName>
    </submittedName>
</protein>
<dbReference type="VEuPathDB" id="VectorBase:AMIN014606"/>